<evidence type="ECO:0000256" key="11">
    <source>
        <dbReference type="SAM" id="SignalP"/>
    </source>
</evidence>
<dbReference type="OrthoDB" id="6755574at2759"/>
<evidence type="ECO:0000256" key="6">
    <source>
        <dbReference type="ARBA" id="ARBA00022825"/>
    </source>
</evidence>
<keyword evidence="8" id="KW-1015">Disulfide bond</keyword>
<dbReference type="InterPro" id="IPR001314">
    <property type="entry name" value="Peptidase_S1A"/>
</dbReference>
<dbReference type="RefSeq" id="XP_030376386.1">
    <property type="nucleotide sequence ID" value="XM_030520526.1"/>
</dbReference>
<protein>
    <submittedName>
        <fullName evidence="14">Chymotrypsin-1-like</fullName>
    </submittedName>
</protein>
<keyword evidence="5 9" id="KW-0378">Hydrolase</keyword>
<dbReference type="Gene3D" id="2.40.10.10">
    <property type="entry name" value="Trypsin-like serine proteases"/>
    <property type="match status" value="1"/>
</dbReference>
<evidence type="ECO:0000256" key="9">
    <source>
        <dbReference type="RuleBase" id="RU363034"/>
    </source>
</evidence>
<comment type="similarity">
    <text evidence="2">Belongs to the peptidase S1 family.</text>
</comment>
<evidence type="ECO:0000259" key="12">
    <source>
        <dbReference type="PROSITE" id="PS50240"/>
    </source>
</evidence>
<evidence type="ECO:0000256" key="3">
    <source>
        <dbReference type="ARBA" id="ARBA00022670"/>
    </source>
</evidence>
<feature type="signal peptide" evidence="11">
    <location>
        <begin position="1"/>
        <end position="22"/>
    </location>
</feature>
<dbReference type="InterPro" id="IPR050430">
    <property type="entry name" value="Peptidase_S1"/>
</dbReference>
<dbReference type="PROSITE" id="PS50240">
    <property type="entry name" value="TRYPSIN_DOM"/>
    <property type="match status" value="1"/>
</dbReference>
<dbReference type="PANTHER" id="PTHR24276">
    <property type="entry name" value="POLYSERASE-RELATED"/>
    <property type="match status" value="1"/>
</dbReference>
<name>A0A6J2TI76_DROLE</name>
<dbReference type="SUPFAM" id="SSF50494">
    <property type="entry name" value="Trypsin-like serine proteases"/>
    <property type="match status" value="1"/>
</dbReference>
<dbReference type="GeneID" id="115625476"/>
<dbReference type="Proteomes" id="UP000504634">
    <property type="component" value="Unplaced"/>
</dbReference>
<keyword evidence="4 11" id="KW-0732">Signal</keyword>
<dbReference type="InterPro" id="IPR001254">
    <property type="entry name" value="Trypsin_dom"/>
</dbReference>
<keyword evidence="6 9" id="KW-0720">Serine protease</keyword>
<sequence length="308" mass="34500">MYKHRYWLPLIICAALSRGTSAAFDFVNISRIVGGQPAHAFQAPFMVSLQQEGTHVCGGSILTERWILTAAHCVKHKDITILAGTPNLSIKSGAKVFNVQRVVVHCNYNYPQYANDIALIFTKEVMKYSLRIRPIPFIADFVPDGASLKLTGWGALDYNPYADFPTAPTKLQSLSFRSVPYHKCNHLWKDADGVDIGNICAFNRLGKGACHGDSGGPLVYNGNLVGVASFVMPCATGVPDVFASVGYHYDFIRTTINSCKYKSFKTIAAQKLKRLQNYQKKKQMENKDRKAKRTSTKNLVRRRHRQRH</sequence>
<evidence type="ECO:0000256" key="1">
    <source>
        <dbReference type="ARBA" id="ARBA00004239"/>
    </source>
</evidence>
<dbReference type="AlphaFoldDB" id="A0A6J2TI76"/>
<accession>A0A6J2TI76</accession>
<dbReference type="GO" id="GO:0004252">
    <property type="term" value="F:serine-type endopeptidase activity"/>
    <property type="evidence" value="ECO:0007669"/>
    <property type="project" value="InterPro"/>
</dbReference>
<dbReference type="InterPro" id="IPR043504">
    <property type="entry name" value="Peptidase_S1_PA_chymotrypsin"/>
</dbReference>
<dbReference type="PRINTS" id="PR00722">
    <property type="entry name" value="CHYMOTRYPSIN"/>
</dbReference>
<dbReference type="CDD" id="cd00190">
    <property type="entry name" value="Tryp_SPc"/>
    <property type="match status" value="1"/>
</dbReference>
<feature type="chain" id="PRO_5026750109" evidence="11">
    <location>
        <begin position="23"/>
        <end position="308"/>
    </location>
</feature>
<dbReference type="PANTHER" id="PTHR24276:SF96">
    <property type="entry name" value="PEPTIDASE S1 DOMAIN-CONTAINING PROTEIN"/>
    <property type="match status" value="1"/>
</dbReference>
<comment type="subcellular location">
    <subcellularLocation>
        <location evidence="1">Secreted</location>
        <location evidence="1">Extracellular space</location>
    </subcellularLocation>
</comment>
<dbReference type="FunFam" id="2.40.10.10:FF:000068">
    <property type="entry name" value="transmembrane protease serine 2"/>
    <property type="match status" value="1"/>
</dbReference>
<keyword evidence="7" id="KW-0865">Zymogen</keyword>
<evidence type="ECO:0000256" key="7">
    <source>
        <dbReference type="ARBA" id="ARBA00023145"/>
    </source>
</evidence>
<evidence type="ECO:0000313" key="13">
    <source>
        <dbReference type="Proteomes" id="UP000504634"/>
    </source>
</evidence>
<evidence type="ECO:0000256" key="5">
    <source>
        <dbReference type="ARBA" id="ARBA00022801"/>
    </source>
</evidence>
<proteinExistence type="inferred from homology"/>
<gene>
    <name evidence="14" type="primary">LOC115625476</name>
</gene>
<feature type="domain" description="Peptidase S1" evidence="12">
    <location>
        <begin position="32"/>
        <end position="257"/>
    </location>
</feature>
<evidence type="ECO:0000256" key="8">
    <source>
        <dbReference type="ARBA" id="ARBA00023157"/>
    </source>
</evidence>
<reference evidence="14" key="1">
    <citation type="submission" date="2025-08" db="UniProtKB">
        <authorList>
            <consortium name="RefSeq"/>
        </authorList>
    </citation>
    <scope>IDENTIFICATION</scope>
    <source>
        <strain evidence="14">11010-0011.00</strain>
        <tissue evidence="14">Whole body</tissue>
    </source>
</reference>
<keyword evidence="13" id="KW-1185">Reference proteome</keyword>
<evidence type="ECO:0000256" key="2">
    <source>
        <dbReference type="ARBA" id="ARBA00007664"/>
    </source>
</evidence>
<dbReference type="PROSITE" id="PS00135">
    <property type="entry name" value="TRYPSIN_SER"/>
    <property type="match status" value="1"/>
</dbReference>
<dbReference type="InterPro" id="IPR009003">
    <property type="entry name" value="Peptidase_S1_PA"/>
</dbReference>
<organism evidence="13 14">
    <name type="scientific">Drosophila lebanonensis</name>
    <name type="common">Fruit fly</name>
    <name type="synonym">Scaptodrosophila lebanonensis</name>
    <dbReference type="NCBI Taxonomy" id="7225"/>
    <lineage>
        <taxon>Eukaryota</taxon>
        <taxon>Metazoa</taxon>
        <taxon>Ecdysozoa</taxon>
        <taxon>Arthropoda</taxon>
        <taxon>Hexapoda</taxon>
        <taxon>Insecta</taxon>
        <taxon>Pterygota</taxon>
        <taxon>Neoptera</taxon>
        <taxon>Endopterygota</taxon>
        <taxon>Diptera</taxon>
        <taxon>Brachycera</taxon>
        <taxon>Muscomorpha</taxon>
        <taxon>Ephydroidea</taxon>
        <taxon>Drosophilidae</taxon>
        <taxon>Scaptodrosophila</taxon>
    </lineage>
</organism>
<dbReference type="InterPro" id="IPR018114">
    <property type="entry name" value="TRYPSIN_HIS"/>
</dbReference>
<dbReference type="FunFam" id="2.40.10.10:FF:000036">
    <property type="entry name" value="Trypsin beta"/>
    <property type="match status" value="1"/>
</dbReference>
<feature type="compositionally biased region" description="Basic residues" evidence="10">
    <location>
        <begin position="289"/>
        <end position="308"/>
    </location>
</feature>
<keyword evidence="3 9" id="KW-0645">Protease</keyword>
<dbReference type="GO" id="GO:0006508">
    <property type="term" value="P:proteolysis"/>
    <property type="evidence" value="ECO:0007669"/>
    <property type="project" value="UniProtKB-KW"/>
</dbReference>
<dbReference type="Pfam" id="PF00089">
    <property type="entry name" value="Trypsin"/>
    <property type="match status" value="1"/>
</dbReference>
<evidence type="ECO:0000256" key="10">
    <source>
        <dbReference type="SAM" id="MobiDB-lite"/>
    </source>
</evidence>
<evidence type="ECO:0000313" key="14">
    <source>
        <dbReference type="RefSeq" id="XP_030376386.1"/>
    </source>
</evidence>
<evidence type="ECO:0000256" key="4">
    <source>
        <dbReference type="ARBA" id="ARBA00022729"/>
    </source>
</evidence>
<dbReference type="GO" id="GO:0005576">
    <property type="term" value="C:extracellular region"/>
    <property type="evidence" value="ECO:0007669"/>
    <property type="project" value="UniProtKB-SubCell"/>
</dbReference>
<dbReference type="InterPro" id="IPR033116">
    <property type="entry name" value="TRYPSIN_SER"/>
</dbReference>
<feature type="region of interest" description="Disordered" evidence="10">
    <location>
        <begin position="278"/>
        <end position="308"/>
    </location>
</feature>
<dbReference type="PROSITE" id="PS00134">
    <property type="entry name" value="TRYPSIN_HIS"/>
    <property type="match status" value="1"/>
</dbReference>
<dbReference type="SMART" id="SM00020">
    <property type="entry name" value="Tryp_SPc"/>
    <property type="match status" value="1"/>
</dbReference>